<dbReference type="CDD" id="cd05233">
    <property type="entry name" value="SDR_c"/>
    <property type="match status" value="1"/>
</dbReference>
<evidence type="ECO:0000256" key="2">
    <source>
        <dbReference type="ARBA" id="ARBA00023002"/>
    </source>
</evidence>
<reference evidence="5 6" key="1">
    <citation type="submission" date="2014-02" db="EMBL/GenBank/DDBJ databases">
        <title>The small core and large imbalanced accessory genome model reveals a collaborative survival strategy of Sorangium cellulosum strains in nature.</title>
        <authorList>
            <person name="Han K."/>
            <person name="Peng R."/>
            <person name="Blom J."/>
            <person name="Li Y.-Z."/>
        </authorList>
    </citation>
    <scope>NUCLEOTIDE SEQUENCE [LARGE SCALE GENOMIC DNA]</scope>
    <source>
        <strain evidence="5 6">So0011-07</strain>
    </source>
</reference>
<dbReference type="AlphaFoldDB" id="A0A150RDT1"/>
<dbReference type="PRINTS" id="PR00081">
    <property type="entry name" value="GDHRDH"/>
</dbReference>
<name>A0A150RDT1_SORCE</name>
<evidence type="ECO:0000313" key="6">
    <source>
        <dbReference type="Proteomes" id="UP000075635"/>
    </source>
</evidence>
<dbReference type="GO" id="GO:0016491">
    <property type="term" value="F:oxidoreductase activity"/>
    <property type="evidence" value="ECO:0007669"/>
    <property type="project" value="UniProtKB-KW"/>
</dbReference>
<dbReference type="Pfam" id="PF13561">
    <property type="entry name" value="adh_short_C2"/>
    <property type="match status" value="1"/>
</dbReference>
<comment type="caution">
    <text evidence="5">The sequence shown here is derived from an EMBL/GenBank/DDBJ whole genome shotgun (WGS) entry which is preliminary data.</text>
</comment>
<evidence type="ECO:0000256" key="1">
    <source>
        <dbReference type="ARBA" id="ARBA00006484"/>
    </source>
</evidence>
<dbReference type="SUPFAM" id="SSF51735">
    <property type="entry name" value="NAD(P)-binding Rossmann-fold domains"/>
    <property type="match status" value="1"/>
</dbReference>
<keyword evidence="2" id="KW-0560">Oxidoreductase</keyword>
<protein>
    <recommendedName>
        <fullName evidence="4">Ketoreductase domain-containing protein</fullName>
    </recommendedName>
</protein>
<dbReference type="PANTHER" id="PTHR24321:SF8">
    <property type="entry name" value="ESTRADIOL 17-BETA-DEHYDROGENASE 8-RELATED"/>
    <property type="match status" value="1"/>
</dbReference>
<dbReference type="Gene3D" id="3.40.50.720">
    <property type="entry name" value="NAD(P)-binding Rossmann-like Domain"/>
    <property type="match status" value="1"/>
</dbReference>
<sequence length="249" mass="25774">MQRKLEGKIALITGGTSGIGLAAAKLFHAEGARVIATGRNSATLDAARAVLHPEIELLQSDSGDGAAIAALFAHVRERHGRLDVLFLNAGILRGGTIAAQPEADFDEVFRVNVKGPWLALKAATPLLRRGGAVVLNASINAHLGMAGASAYAASKAAVRSLARTAASELASAGVRVNVLSPGPTDTGIIEKTQPRDQVAAVHASLTERILLKRLGSSEEIARAALFLASDDSSFMTGEEIVVDGGMTRV</sequence>
<dbReference type="InterPro" id="IPR036291">
    <property type="entry name" value="NAD(P)-bd_dom_sf"/>
</dbReference>
<dbReference type="PROSITE" id="PS00061">
    <property type="entry name" value="ADH_SHORT"/>
    <property type="match status" value="1"/>
</dbReference>
<dbReference type="FunFam" id="3.40.50.720:FF:000084">
    <property type="entry name" value="Short-chain dehydrogenase reductase"/>
    <property type="match status" value="1"/>
</dbReference>
<organism evidence="5 6">
    <name type="scientific">Sorangium cellulosum</name>
    <name type="common">Polyangium cellulosum</name>
    <dbReference type="NCBI Taxonomy" id="56"/>
    <lineage>
        <taxon>Bacteria</taxon>
        <taxon>Pseudomonadati</taxon>
        <taxon>Myxococcota</taxon>
        <taxon>Polyangia</taxon>
        <taxon>Polyangiales</taxon>
        <taxon>Polyangiaceae</taxon>
        <taxon>Sorangium</taxon>
    </lineage>
</organism>
<dbReference type="PRINTS" id="PR00080">
    <property type="entry name" value="SDRFAMILY"/>
</dbReference>
<dbReference type="InterPro" id="IPR057326">
    <property type="entry name" value="KR_dom"/>
</dbReference>
<evidence type="ECO:0000259" key="4">
    <source>
        <dbReference type="SMART" id="SM00822"/>
    </source>
</evidence>
<keyword evidence="3" id="KW-0520">NAD</keyword>
<evidence type="ECO:0000313" key="5">
    <source>
        <dbReference type="EMBL" id="KYF78293.1"/>
    </source>
</evidence>
<evidence type="ECO:0000256" key="3">
    <source>
        <dbReference type="ARBA" id="ARBA00023027"/>
    </source>
</evidence>
<dbReference type="PANTHER" id="PTHR24321">
    <property type="entry name" value="DEHYDROGENASES, SHORT CHAIN"/>
    <property type="match status" value="1"/>
</dbReference>
<dbReference type="InterPro" id="IPR020904">
    <property type="entry name" value="Sc_DH/Rdtase_CS"/>
</dbReference>
<feature type="domain" description="Ketoreductase" evidence="4">
    <location>
        <begin position="8"/>
        <end position="182"/>
    </location>
</feature>
<proteinExistence type="inferred from homology"/>
<dbReference type="SMART" id="SM00822">
    <property type="entry name" value="PKS_KR"/>
    <property type="match status" value="1"/>
</dbReference>
<dbReference type="EMBL" id="JEMB01002803">
    <property type="protein sequence ID" value="KYF78293.1"/>
    <property type="molecule type" value="Genomic_DNA"/>
</dbReference>
<comment type="similarity">
    <text evidence="1">Belongs to the short-chain dehydrogenases/reductases (SDR) family.</text>
</comment>
<gene>
    <name evidence="5" type="ORF">BE17_23900</name>
</gene>
<dbReference type="Proteomes" id="UP000075635">
    <property type="component" value="Unassembled WGS sequence"/>
</dbReference>
<dbReference type="InterPro" id="IPR002347">
    <property type="entry name" value="SDR_fam"/>
</dbReference>
<accession>A0A150RDT1</accession>